<feature type="repeat" description="PPR" evidence="2">
    <location>
        <begin position="523"/>
        <end position="557"/>
    </location>
</feature>
<keyword evidence="3" id="KW-0472">Membrane</keyword>
<evidence type="ECO:0000313" key="5">
    <source>
        <dbReference type="Proteomes" id="UP001642484"/>
    </source>
</evidence>
<feature type="repeat" description="PPR" evidence="2">
    <location>
        <begin position="388"/>
        <end position="422"/>
    </location>
</feature>
<dbReference type="InterPro" id="IPR014123">
    <property type="entry name" value="Superoxide_dismutase_Ni-type"/>
</dbReference>
<protein>
    <recommendedName>
        <fullName evidence="6">Pentatricopeptide repeat-containing protein, chloroplastic</fullName>
    </recommendedName>
</protein>
<dbReference type="InterPro" id="IPR051222">
    <property type="entry name" value="PPR/CCM1_RNA-binding"/>
</dbReference>
<dbReference type="Pfam" id="PF09055">
    <property type="entry name" value="Sod_Ni"/>
    <property type="match status" value="1"/>
</dbReference>
<dbReference type="EMBL" id="CAXAMN010007580">
    <property type="protein sequence ID" value="CAK9022045.1"/>
    <property type="molecule type" value="Genomic_DNA"/>
</dbReference>
<dbReference type="InterPro" id="IPR036502">
    <property type="entry name" value="NiSOD_sf"/>
</dbReference>
<dbReference type="Pfam" id="PF01535">
    <property type="entry name" value="PPR"/>
    <property type="match status" value="3"/>
</dbReference>
<dbReference type="PANTHER" id="PTHR47942">
    <property type="entry name" value="TETRATRICOPEPTIDE REPEAT (TPR)-LIKE SUPERFAMILY PROTEIN-RELATED"/>
    <property type="match status" value="1"/>
</dbReference>
<dbReference type="InterPro" id="IPR002885">
    <property type="entry name" value="PPR_rpt"/>
</dbReference>
<keyword evidence="5" id="KW-1185">Reference proteome</keyword>
<name>A0ABP0K5J3_9DINO</name>
<keyword evidence="3" id="KW-0812">Transmembrane</keyword>
<evidence type="ECO:0000313" key="4">
    <source>
        <dbReference type="EMBL" id="CAK9022045.1"/>
    </source>
</evidence>
<dbReference type="NCBIfam" id="TIGR00756">
    <property type="entry name" value="PPR"/>
    <property type="match status" value="1"/>
</dbReference>
<reference evidence="4 5" key="1">
    <citation type="submission" date="2024-02" db="EMBL/GenBank/DDBJ databases">
        <authorList>
            <person name="Chen Y."/>
            <person name="Shah S."/>
            <person name="Dougan E. K."/>
            <person name="Thang M."/>
            <person name="Chan C."/>
        </authorList>
    </citation>
    <scope>NUCLEOTIDE SEQUENCE [LARGE SCALE GENOMIC DNA]</scope>
</reference>
<evidence type="ECO:0008006" key="6">
    <source>
        <dbReference type="Google" id="ProtNLM"/>
    </source>
</evidence>
<dbReference type="PROSITE" id="PS51375">
    <property type="entry name" value="PPR"/>
    <property type="match status" value="4"/>
</dbReference>
<gene>
    <name evidence="4" type="ORF">CCMP2556_LOCUS14666</name>
</gene>
<dbReference type="Pfam" id="PF13812">
    <property type="entry name" value="PPR_3"/>
    <property type="match status" value="1"/>
</dbReference>
<dbReference type="InterPro" id="IPR011990">
    <property type="entry name" value="TPR-like_helical_dom_sf"/>
</dbReference>
<evidence type="ECO:0000256" key="3">
    <source>
        <dbReference type="SAM" id="Phobius"/>
    </source>
</evidence>
<dbReference type="Proteomes" id="UP001642484">
    <property type="component" value="Unassembled WGS sequence"/>
</dbReference>
<dbReference type="PANTHER" id="PTHR47942:SF63">
    <property type="entry name" value="PENTATRICOPEPTIDE REPEAT-CONTAINING PROTEIN"/>
    <property type="match status" value="1"/>
</dbReference>
<evidence type="ECO:0000256" key="1">
    <source>
        <dbReference type="ARBA" id="ARBA00022737"/>
    </source>
</evidence>
<dbReference type="Gene3D" id="1.25.40.10">
    <property type="entry name" value="Tetratricopeptide repeat domain"/>
    <property type="match status" value="4"/>
</dbReference>
<proteinExistence type="predicted"/>
<dbReference type="Gene3D" id="1.20.120.400">
    <property type="entry name" value="Nickel-containing superoxide dismutase"/>
    <property type="match status" value="1"/>
</dbReference>
<accession>A0ABP0K5J3</accession>
<feature type="repeat" description="PPR" evidence="2">
    <location>
        <begin position="587"/>
        <end position="621"/>
    </location>
</feature>
<organism evidence="4 5">
    <name type="scientific">Durusdinium trenchii</name>
    <dbReference type="NCBI Taxonomy" id="1381693"/>
    <lineage>
        <taxon>Eukaryota</taxon>
        <taxon>Sar</taxon>
        <taxon>Alveolata</taxon>
        <taxon>Dinophyceae</taxon>
        <taxon>Suessiales</taxon>
        <taxon>Symbiodiniaceae</taxon>
        <taxon>Durusdinium</taxon>
    </lineage>
</organism>
<comment type="caution">
    <text evidence="4">The sequence shown here is derived from an EMBL/GenBank/DDBJ whole genome shotgun (WGS) entry which is preliminary data.</text>
</comment>
<evidence type="ECO:0000256" key="2">
    <source>
        <dbReference type="PROSITE-ProRule" id="PRU00708"/>
    </source>
</evidence>
<sequence>MPFLLPCYLKGTAGVGFIICFLVTYCLYGPSNTGKAFVSASGTSDHPTVSRSAAAHGARPAKATSTPCVATVIWPMAGRGWEQSLLRPQPSVRDYGLALRSLAQGRSWRSTVELLQAMEVRRVEANLVIFNTALTAQHWPHALHMLKVSPVSPQSFDAATCGALLHRRCDWHRAFFVVAWALQAQIQLNLLIFNSLLARSGPAWPLAAACLDGSLGLVPNLTSFNTYINEAGASLSAWWHAGQSLKSMVTAQVERDNISYNSGIKACQDGKVWRSALHVFHQMPAEGVFTSARSFGSSIAAAAIATHWPSALSLHSSGGLTLSSPICGNAVLSGMADWTLTVSFWQQMRHREVEHSVVTYGTVLAQLAWRTGALLLQELLSQVRLDPNVISYNCVMNACAEEGLWVWALHLLQEMCAMELCPSLVSRNVVLSALAKAAEWPKALRWWEEMAEVDEQSGNTLIDAMAEAKQWQRALFVLEALQEPVAPVVALNGVLKAMALGVAWAQAINLFITFMEEEDSQTNAISLSSAVNACARARKWQMALSLLSSLRSTEVVPDTTTCNSAINACSSQWWHSFDLLCCMPSPDHLTYGSMLSACASQGLWPTCLEVLKFQQKHRVSPQLTSYTSTLAACHRSGQWLFAMLMVVSFSISADVVGYNNLISACAQDAQWRRAMRLLHTDMPNSTLRPDSISFGGVIHACAERAQWQAALCLLEQLLVTQPPSTTIVASCMAACTRAAQYRRSLDLLSLVSDLDPVLLTRALLAAPATPGAARRLAGLQEETLHRLRKRKRPREQLCAAIARYFLAQKVKKEQLSEHDYLQVLALHHAVLVAAMKTKQSSEMAPVDALDKAIQALRPVYEKK</sequence>
<feature type="repeat" description="PPR" evidence="2">
    <location>
        <begin position="654"/>
        <end position="689"/>
    </location>
</feature>
<feature type="transmembrane region" description="Helical" evidence="3">
    <location>
        <begin position="7"/>
        <end position="30"/>
    </location>
</feature>
<keyword evidence="3" id="KW-1133">Transmembrane helix</keyword>
<keyword evidence="1" id="KW-0677">Repeat</keyword>